<dbReference type="SUPFAM" id="SSF46785">
    <property type="entry name" value="Winged helix' DNA-binding domain"/>
    <property type="match status" value="1"/>
</dbReference>
<dbReference type="Gene3D" id="2.60.120.10">
    <property type="entry name" value="Jelly Rolls"/>
    <property type="match status" value="1"/>
</dbReference>
<dbReference type="InterPro" id="IPR018490">
    <property type="entry name" value="cNMP-bd_dom_sf"/>
</dbReference>
<evidence type="ECO:0000259" key="4">
    <source>
        <dbReference type="PROSITE" id="PS50042"/>
    </source>
</evidence>
<keyword evidence="2" id="KW-0238">DNA-binding</keyword>
<organism evidence="5 6">
    <name type="scientific">Paenacidovorax caeni</name>
    <dbReference type="NCBI Taxonomy" id="343013"/>
    <lineage>
        <taxon>Bacteria</taxon>
        <taxon>Pseudomonadati</taxon>
        <taxon>Pseudomonadota</taxon>
        <taxon>Betaproteobacteria</taxon>
        <taxon>Burkholderiales</taxon>
        <taxon>Comamonadaceae</taxon>
        <taxon>Paenacidovorax</taxon>
    </lineage>
</organism>
<name>A0A1I7K8F6_9BURK</name>
<dbReference type="Gene3D" id="1.10.10.10">
    <property type="entry name" value="Winged helix-like DNA-binding domain superfamily/Winged helix DNA-binding domain"/>
    <property type="match status" value="1"/>
</dbReference>
<dbReference type="PANTHER" id="PTHR24567">
    <property type="entry name" value="CRP FAMILY TRANSCRIPTIONAL REGULATORY PROTEIN"/>
    <property type="match status" value="1"/>
</dbReference>
<dbReference type="SMART" id="SM00100">
    <property type="entry name" value="cNMP"/>
    <property type="match status" value="1"/>
</dbReference>
<dbReference type="InterPro" id="IPR014710">
    <property type="entry name" value="RmlC-like_jellyroll"/>
</dbReference>
<dbReference type="Proteomes" id="UP000183656">
    <property type="component" value="Unassembled WGS sequence"/>
</dbReference>
<dbReference type="PROSITE" id="PS50042">
    <property type="entry name" value="CNMP_BINDING_3"/>
    <property type="match status" value="1"/>
</dbReference>
<dbReference type="Pfam" id="PF00027">
    <property type="entry name" value="cNMP_binding"/>
    <property type="match status" value="1"/>
</dbReference>
<dbReference type="InterPro" id="IPR012318">
    <property type="entry name" value="HTH_CRP"/>
</dbReference>
<dbReference type="GO" id="GO:0016301">
    <property type="term" value="F:kinase activity"/>
    <property type="evidence" value="ECO:0007669"/>
    <property type="project" value="UniProtKB-KW"/>
</dbReference>
<evidence type="ECO:0000313" key="5">
    <source>
        <dbReference type="EMBL" id="SFU93729.1"/>
    </source>
</evidence>
<dbReference type="SUPFAM" id="SSF51206">
    <property type="entry name" value="cAMP-binding domain-like"/>
    <property type="match status" value="1"/>
</dbReference>
<dbReference type="AlphaFoldDB" id="A0A1I7K8F6"/>
<dbReference type="Pfam" id="PF13545">
    <property type="entry name" value="HTH_Crp_2"/>
    <property type="match status" value="1"/>
</dbReference>
<reference evidence="5 6" key="1">
    <citation type="submission" date="2016-10" db="EMBL/GenBank/DDBJ databases">
        <authorList>
            <person name="de Groot N.N."/>
        </authorList>
    </citation>
    <scope>NUCLEOTIDE SEQUENCE [LARGE SCALE GENOMIC DNA]</scope>
    <source>
        <strain evidence="5 6">R-24608</strain>
    </source>
</reference>
<dbReference type="InterPro" id="IPR050397">
    <property type="entry name" value="Env_Response_Regulators"/>
</dbReference>
<accession>A0A1I7K8F6</accession>
<dbReference type="GO" id="GO:0005829">
    <property type="term" value="C:cytosol"/>
    <property type="evidence" value="ECO:0007669"/>
    <property type="project" value="TreeGrafter"/>
</dbReference>
<evidence type="ECO:0000256" key="2">
    <source>
        <dbReference type="ARBA" id="ARBA00023125"/>
    </source>
</evidence>
<sequence length="237" mass="26297">MMIPIKTESAWRGTSDCRTCAIREMALFGSLTEGDFAHIHAPIDDLAYRSGDTLHAEGQAAHGVYTLRSGMLKLSRVTADGRQRILRLLRPGDVVGLEALATECYDSNVTALTDVTVCRIPTEVIHHLSQRSPRMHAGLLNKWQKTLREADDWLAAINFGTARQRVGQFVLKMRHSTDPSLSTLFSREDMGAMMDLKLETVSREVSHLVKIGAIKAVDKQGRLYRIVDESLLLAAKG</sequence>
<keyword evidence="1" id="KW-0805">Transcription regulation</keyword>
<dbReference type="EMBL" id="FPBX01000040">
    <property type="protein sequence ID" value="SFU93729.1"/>
    <property type="molecule type" value="Genomic_DNA"/>
</dbReference>
<gene>
    <name evidence="5" type="ORF">SAMN04489707_104024</name>
</gene>
<keyword evidence="5" id="KW-0808">Transferase</keyword>
<keyword evidence="3" id="KW-0804">Transcription</keyword>
<proteinExistence type="predicted"/>
<dbReference type="InterPro" id="IPR036390">
    <property type="entry name" value="WH_DNA-bd_sf"/>
</dbReference>
<dbReference type="InterPro" id="IPR036388">
    <property type="entry name" value="WH-like_DNA-bd_sf"/>
</dbReference>
<dbReference type="RefSeq" id="WP_244893500.1">
    <property type="nucleotide sequence ID" value="NZ_FPBX01000040.1"/>
</dbReference>
<dbReference type="PANTHER" id="PTHR24567:SF28">
    <property type="entry name" value="LISTERIOLYSIN REGULATORY PROTEIN"/>
    <property type="match status" value="1"/>
</dbReference>
<dbReference type="InterPro" id="IPR000595">
    <property type="entry name" value="cNMP-bd_dom"/>
</dbReference>
<evidence type="ECO:0000256" key="1">
    <source>
        <dbReference type="ARBA" id="ARBA00023015"/>
    </source>
</evidence>
<feature type="domain" description="Cyclic nucleotide-binding" evidence="4">
    <location>
        <begin position="27"/>
        <end position="111"/>
    </location>
</feature>
<dbReference type="GO" id="GO:0003677">
    <property type="term" value="F:DNA binding"/>
    <property type="evidence" value="ECO:0007669"/>
    <property type="project" value="UniProtKB-KW"/>
</dbReference>
<keyword evidence="6" id="KW-1185">Reference proteome</keyword>
<dbReference type="GO" id="GO:0003700">
    <property type="term" value="F:DNA-binding transcription factor activity"/>
    <property type="evidence" value="ECO:0007669"/>
    <property type="project" value="TreeGrafter"/>
</dbReference>
<keyword evidence="5" id="KW-0418">Kinase</keyword>
<dbReference type="GeneID" id="300072109"/>
<evidence type="ECO:0000313" key="6">
    <source>
        <dbReference type="Proteomes" id="UP000183656"/>
    </source>
</evidence>
<protein>
    <submittedName>
        <fullName evidence="5">cAMP-binding domain of CRP or a regulatory subunit of cAMP-dependent protein kinases</fullName>
    </submittedName>
</protein>
<evidence type="ECO:0000256" key="3">
    <source>
        <dbReference type="ARBA" id="ARBA00023163"/>
    </source>
</evidence>
<dbReference type="STRING" id="343013.SAMN04489707_104024"/>
<dbReference type="CDD" id="cd00038">
    <property type="entry name" value="CAP_ED"/>
    <property type="match status" value="1"/>
</dbReference>